<comment type="subunit">
    <text evidence="4">Part of the 30S ribosomal subunit. Forms a tight heterodimer with protein bS6.</text>
</comment>
<dbReference type="InterPro" id="IPR001648">
    <property type="entry name" value="Ribosomal_bS18"/>
</dbReference>
<reference evidence="6 7" key="1">
    <citation type="journal article" date="2015" name="Nature">
        <title>rRNA introns, odd ribosomes, and small enigmatic genomes across a large radiation of phyla.</title>
        <authorList>
            <person name="Brown C.T."/>
            <person name="Hug L.A."/>
            <person name="Thomas B.C."/>
            <person name="Sharon I."/>
            <person name="Castelle C.J."/>
            <person name="Singh A."/>
            <person name="Wilkins M.J."/>
            <person name="Williams K.H."/>
            <person name="Banfield J.F."/>
        </authorList>
    </citation>
    <scope>NUCLEOTIDE SEQUENCE [LARGE SCALE GENOMIC DNA]</scope>
</reference>
<dbReference type="HAMAP" id="MF_00270">
    <property type="entry name" value="Ribosomal_bS18"/>
    <property type="match status" value="1"/>
</dbReference>
<keyword evidence="4" id="KW-0694">RNA-binding</keyword>
<dbReference type="GO" id="GO:0006412">
    <property type="term" value="P:translation"/>
    <property type="evidence" value="ECO:0007669"/>
    <property type="project" value="UniProtKB-UniRule"/>
</dbReference>
<evidence type="ECO:0000256" key="1">
    <source>
        <dbReference type="ARBA" id="ARBA00005589"/>
    </source>
</evidence>
<comment type="function">
    <text evidence="4">Binds as a heterodimer with protein bS6 to the central domain of the 16S rRNA, where it helps stabilize the platform of the 30S subunit.</text>
</comment>
<dbReference type="PANTHER" id="PTHR13479">
    <property type="entry name" value="30S RIBOSOMAL PROTEIN S18"/>
    <property type="match status" value="1"/>
</dbReference>
<dbReference type="SUPFAM" id="SSF46911">
    <property type="entry name" value="Ribosomal protein S18"/>
    <property type="match status" value="1"/>
</dbReference>
<evidence type="ECO:0000313" key="6">
    <source>
        <dbReference type="EMBL" id="KKS09331.1"/>
    </source>
</evidence>
<gene>
    <name evidence="4" type="primary">rpsR</name>
    <name evidence="6" type="ORF">UU65_C0002G0109</name>
</gene>
<sequence length="72" mass="8346">MANYVPKKTCRFCGEKNDYVDYKDVKLLQKYLSGYGKIDARKASGNCLRHQRVVSKALKRARMMALLPFTTR</sequence>
<dbReference type="Proteomes" id="UP000033869">
    <property type="component" value="Unassembled WGS sequence"/>
</dbReference>
<proteinExistence type="inferred from homology"/>
<dbReference type="AlphaFoldDB" id="A0A0G0YIG0"/>
<dbReference type="GO" id="GO:0070181">
    <property type="term" value="F:small ribosomal subunit rRNA binding"/>
    <property type="evidence" value="ECO:0007669"/>
    <property type="project" value="TreeGrafter"/>
</dbReference>
<dbReference type="PANTHER" id="PTHR13479:SF40">
    <property type="entry name" value="SMALL RIBOSOMAL SUBUNIT PROTEIN BS18M"/>
    <property type="match status" value="1"/>
</dbReference>
<evidence type="ECO:0000256" key="3">
    <source>
        <dbReference type="ARBA" id="ARBA00023274"/>
    </source>
</evidence>
<name>A0A0G0YIG0_UNCC2</name>
<dbReference type="GO" id="GO:0003735">
    <property type="term" value="F:structural constituent of ribosome"/>
    <property type="evidence" value="ECO:0007669"/>
    <property type="project" value="InterPro"/>
</dbReference>
<evidence type="ECO:0000256" key="5">
    <source>
        <dbReference type="RuleBase" id="RU003910"/>
    </source>
</evidence>
<dbReference type="Gene3D" id="4.10.640.10">
    <property type="entry name" value="Ribosomal protein S18"/>
    <property type="match status" value="1"/>
</dbReference>
<keyword evidence="2 4" id="KW-0689">Ribosomal protein</keyword>
<dbReference type="Pfam" id="PF01084">
    <property type="entry name" value="Ribosomal_S18"/>
    <property type="match status" value="1"/>
</dbReference>
<evidence type="ECO:0000256" key="4">
    <source>
        <dbReference type="HAMAP-Rule" id="MF_00270"/>
    </source>
</evidence>
<comment type="similarity">
    <text evidence="1 4 5">Belongs to the bacterial ribosomal protein bS18 family.</text>
</comment>
<dbReference type="PRINTS" id="PR00974">
    <property type="entry name" value="RIBOSOMALS18"/>
</dbReference>
<keyword evidence="4" id="KW-0699">rRNA-binding</keyword>
<accession>A0A0G0YIG0</accession>
<comment type="caution">
    <text evidence="6">The sequence shown here is derived from an EMBL/GenBank/DDBJ whole genome shotgun (WGS) entry which is preliminary data.</text>
</comment>
<keyword evidence="3 4" id="KW-0687">Ribonucleoprotein</keyword>
<evidence type="ECO:0000313" key="7">
    <source>
        <dbReference type="Proteomes" id="UP000033869"/>
    </source>
</evidence>
<dbReference type="EMBL" id="LCBL01000002">
    <property type="protein sequence ID" value="KKS09331.1"/>
    <property type="molecule type" value="Genomic_DNA"/>
</dbReference>
<dbReference type="InterPro" id="IPR036870">
    <property type="entry name" value="Ribosomal_bS18_sf"/>
</dbReference>
<evidence type="ECO:0000256" key="2">
    <source>
        <dbReference type="ARBA" id="ARBA00022980"/>
    </source>
</evidence>
<organism evidence="6 7">
    <name type="scientific">candidate division CPR2 bacterium GW2011_GWC1_41_48</name>
    <dbReference type="NCBI Taxonomy" id="1618344"/>
    <lineage>
        <taxon>Bacteria</taxon>
        <taxon>Bacteria division CPR2</taxon>
    </lineage>
</organism>
<dbReference type="NCBIfam" id="TIGR00165">
    <property type="entry name" value="S18"/>
    <property type="match status" value="1"/>
</dbReference>
<protein>
    <recommendedName>
        <fullName evidence="4">Small ribosomal subunit protein bS18</fullName>
    </recommendedName>
</protein>
<dbReference type="GO" id="GO:0022627">
    <property type="term" value="C:cytosolic small ribosomal subunit"/>
    <property type="evidence" value="ECO:0007669"/>
    <property type="project" value="TreeGrafter"/>
</dbReference>